<sequence>MRNRYRAVTSSYCKGAVGDMLVFDITIRQRNCVDMETRTLSVISEASARAVPTKDAKEFAQKEGLFFLETSALEGSSVETAFSTVLTEIFNIVNKKTLVPDEIKAMEAKHP</sequence>
<dbReference type="Proteomes" id="UP000316621">
    <property type="component" value="Chromosome 1"/>
</dbReference>
<dbReference type="AlphaFoldDB" id="A0A4Y7IH06"/>
<dbReference type="InterPro" id="IPR001806">
    <property type="entry name" value="Small_GTPase"/>
</dbReference>
<dbReference type="PROSITE" id="PS51419">
    <property type="entry name" value="RAB"/>
    <property type="match status" value="1"/>
</dbReference>
<dbReference type="STRING" id="3469.A0A4Y7IH06"/>
<keyword evidence="2" id="KW-1185">Reference proteome</keyword>
<dbReference type="PANTHER" id="PTHR47979">
    <property type="entry name" value="DRAB11-RELATED"/>
    <property type="match status" value="1"/>
</dbReference>
<accession>A0A4Y7IH06</accession>
<dbReference type="GO" id="GO:0003924">
    <property type="term" value="F:GTPase activity"/>
    <property type="evidence" value="ECO:0007669"/>
    <property type="project" value="InterPro"/>
</dbReference>
<dbReference type="SMART" id="SM00175">
    <property type="entry name" value="RAB"/>
    <property type="match status" value="1"/>
</dbReference>
<dbReference type="EMBL" id="CM010715">
    <property type="protein sequence ID" value="RZC46972.1"/>
    <property type="molecule type" value="Genomic_DNA"/>
</dbReference>
<reference evidence="1 2" key="1">
    <citation type="journal article" date="2018" name="Science">
        <title>The opium poppy genome and morphinan production.</title>
        <authorList>
            <person name="Guo L."/>
            <person name="Winzer T."/>
            <person name="Yang X."/>
            <person name="Li Y."/>
            <person name="Ning Z."/>
            <person name="He Z."/>
            <person name="Teodor R."/>
            <person name="Lu Y."/>
            <person name="Bowser T.A."/>
            <person name="Graham I.A."/>
            <person name="Ye K."/>
        </authorList>
    </citation>
    <scope>NUCLEOTIDE SEQUENCE [LARGE SCALE GENOMIC DNA]</scope>
    <source>
        <strain evidence="2">cv. HN1</strain>
        <tissue evidence="1">Leaves</tissue>
    </source>
</reference>
<evidence type="ECO:0000313" key="2">
    <source>
        <dbReference type="Proteomes" id="UP000316621"/>
    </source>
</evidence>
<dbReference type="Gramene" id="RZC46972">
    <property type="protein sequence ID" value="RZC46972"/>
    <property type="gene ID" value="C5167_039916"/>
</dbReference>
<protein>
    <submittedName>
        <fullName evidence="1">Uncharacterized protein</fullName>
    </submittedName>
</protein>
<dbReference type="Gene3D" id="3.40.50.300">
    <property type="entry name" value="P-loop containing nucleotide triphosphate hydrolases"/>
    <property type="match status" value="1"/>
</dbReference>
<dbReference type="InterPro" id="IPR027417">
    <property type="entry name" value="P-loop_NTPase"/>
</dbReference>
<dbReference type="SUPFAM" id="SSF52540">
    <property type="entry name" value="P-loop containing nucleoside triphosphate hydrolases"/>
    <property type="match status" value="1"/>
</dbReference>
<proteinExistence type="predicted"/>
<organism evidence="1 2">
    <name type="scientific">Papaver somniferum</name>
    <name type="common">Opium poppy</name>
    <dbReference type="NCBI Taxonomy" id="3469"/>
    <lineage>
        <taxon>Eukaryota</taxon>
        <taxon>Viridiplantae</taxon>
        <taxon>Streptophyta</taxon>
        <taxon>Embryophyta</taxon>
        <taxon>Tracheophyta</taxon>
        <taxon>Spermatophyta</taxon>
        <taxon>Magnoliopsida</taxon>
        <taxon>Ranunculales</taxon>
        <taxon>Papaveraceae</taxon>
        <taxon>Papaveroideae</taxon>
        <taxon>Papaver</taxon>
    </lineage>
</organism>
<dbReference type="GO" id="GO:0005525">
    <property type="term" value="F:GTP binding"/>
    <property type="evidence" value="ECO:0007669"/>
    <property type="project" value="InterPro"/>
</dbReference>
<dbReference type="Pfam" id="PF00071">
    <property type="entry name" value="Ras"/>
    <property type="match status" value="1"/>
</dbReference>
<dbReference type="InterPro" id="IPR050209">
    <property type="entry name" value="Rab_GTPases_membrane_traffic"/>
</dbReference>
<name>A0A4Y7IH06_PAPSO</name>
<evidence type="ECO:0000313" key="1">
    <source>
        <dbReference type="EMBL" id="RZC46972.1"/>
    </source>
</evidence>
<gene>
    <name evidence="1" type="ORF">C5167_039916</name>
</gene>